<reference evidence="2 3" key="1">
    <citation type="journal article" date="2021" name="Int. J. Syst. Evol. Microbiol.">
        <title>Pseudomonas piscium sp. nov., Pseudomonas pisciculturae sp. nov., Pseudomonas mucoides sp. nov. and Pseudomonas neuropathica sp. nov. isolated from rainbow trout.</title>
        <authorList>
            <person name="Duman M."/>
            <person name="Mulet M."/>
            <person name="Altun S."/>
            <person name="Saticioglu I.B."/>
            <person name="Gomila M."/>
            <person name="Lalucat J."/>
            <person name="Garcia-Valdes E."/>
        </authorList>
    </citation>
    <scope>NUCLEOTIDE SEQUENCE [LARGE SCALE GENOMIC DNA]</scope>
    <source>
        <strain evidence="2 3">LMG 28632</strain>
    </source>
</reference>
<proteinExistence type="predicted"/>
<gene>
    <name evidence="2" type="ORF">IMW75_14620</name>
</gene>
<dbReference type="SMART" id="SM00530">
    <property type="entry name" value="HTH_XRE"/>
    <property type="match status" value="1"/>
</dbReference>
<dbReference type="Gene3D" id="1.10.260.40">
    <property type="entry name" value="lambda repressor-like DNA-binding domains"/>
    <property type="match status" value="1"/>
</dbReference>
<evidence type="ECO:0000259" key="1">
    <source>
        <dbReference type="PROSITE" id="PS50943"/>
    </source>
</evidence>
<dbReference type="Proteomes" id="UP000772591">
    <property type="component" value="Unassembled WGS sequence"/>
</dbReference>
<dbReference type="InterPro" id="IPR001387">
    <property type="entry name" value="Cro/C1-type_HTH"/>
</dbReference>
<evidence type="ECO:0000313" key="3">
    <source>
        <dbReference type="Proteomes" id="UP000772591"/>
    </source>
</evidence>
<comment type="caution">
    <text evidence="2">The sequence shown here is derived from an EMBL/GenBank/DDBJ whole genome shotgun (WGS) entry which is preliminary data.</text>
</comment>
<dbReference type="InterPro" id="IPR010982">
    <property type="entry name" value="Lambda_DNA-bd_dom_sf"/>
</dbReference>
<name>A0ABS3AH39_9PSED</name>
<organism evidence="2 3">
    <name type="scientific">Pseudomonas gregormendelii</name>
    <dbReference type="NCBI Taxonomy" id="1628277"/>
    <lineage>
        <taxon>Bacteria</taxon>
        <taxon>Pseudomonadati</taxon>
        <taxon>Pseudomonadota</taxon>
        <taxon>Gammaproteobacteria</taxon>
        <taxon>Pseudomonadales</taxon>
        <taxon>Pseudomonadaceae</taxon>
        <taxon>Pseudomonas</taxon>
    </lineage>
</organism>
<dbReference type="Pfam" id="PF01381">
    <property type="entry name" value="HTH_3"/>
    <property type="match status" value="1"/>
</dbReference>
<dbReference type="CDD" id="cd00093">
    <property type="entry name" value="HTH_XRE"/>
    <property type="match status" value="1"/>
</dbReference>
<dbReference type="EMBL" id="JADEVO010000019">
    <property type="protein sequence ID" value="MBN3966503.1"/>
    <property type="molecule type" value="Genomic_DNA"/>
</dbReference>
<sequence>MKTIHTAPYQHFLALLVEARKTSQLTQQELSEKLGRPQSYVSKYERGERRLDVIEFLEVSMNLGADPHRILTEIEQMLIRNRHA</sequence>
<dbReference type="PROSITE" id="PS50943">
    <property type="entry name" value="HTH_CROC1"/>
    <property type="match status" value="1"/>
</dbReference>
<keyword evidence="3" id="KW-1185">Reference proteome</keyword>
<dbReference type="RefSeq" id="WP_205893027.1">
    <property type="nucleotide sequence ID" value="NZ_JADEVO010000019.1"/>
</dbReference>
<feature type="domain" description="HTH cro/C1-type" evidence="1">
    <location>
        <begin position="16"/>
        <end position="70"/>
    </location>
</feature>
<dbReference type="SUPFAM" id="SSF47413">
    <property type="entry name" value="lambda repressor-like DNA-binding domains"/>
    <property type="match status" value="1"/>
</dbReference>
<protein>
    <submittedName>
        <fullName evidence="2">Helix-turn-helix transcriptional regulator</fullName>
    </submittedName>
</protein>
<accession>A0ABS3AH39</accession>
<evidence type="ECO:0000313" key="2">
    <source>
        <dbReference type="EMBL" id="MBN3966503.1"/>
    </source>
</evidence>